<dbReference type="InterPro" id="IPR006199">
    <property type="entry name" value="LexA_DNA-bd_dom"/>
</dbReference>
<feature type="domain" description="LexA repressor DNA-binding" evidence="1">
    <location>
        <begin position="2"/>
        <end position="62"/>
    </location>
</feature>
<dbReference type="EMBL" id="JAHLQF010000002">
    <property type="protein sequence ID" value="MBU5484032.1"/>
    <property type="molecule type" value="Genomic_DNA"/>
</dbReference>
<reference evidence="2 3" key="1">
    <citation type="submission" date="2021-06" db="EMBL/GenBank/DDBJ databases">
        <authorList>
            <person name="Sun Q."/>
            <person name="Li D."/>
        </authorList>
    </citation>
    <scope>NUCLEOTIDE SEQUENCE [LARGE SCALE GENOMIC DNA]</scope>
    <source>
        <strain evidence="2 3">MSJ-11</strain>
    </source>
</reference>
<accession>A0ABS6EFW1</accession>
<name>A0ABS6EFW1_9CLOT</name>
<dbReference type="Pfam" id="PF01726">
    <property type="entry name" value="LexA_DNA_bind"/>
    <property type="match status" value="1"/>
</dbReference>
<organism evidence="2 3">
    <name type="scientific">Clostridium mobile</name>
    <dbReference type="NCBI Taxonomy" id="2841512"/>
    <lineage>
        <taxon>Bacteria</taxon>
        <taxon>Bacillati</taxon>
        <taxon>Bacillota</taxon>
        <taxon>Clostridia</taxon>
        <taxon>Eubacteriales</taxon>
        <taxon>Clostridiaceae</taxon>
        <taxon>Clostridium</taxon>
    </lineage>
</organism>
<keyword evidence="3" id="KW-1185">Reference proteome</keyword>
<evidence type="ECO:0000259" key="1">
    <source>
        <dbReference type="Pfam" id="PF01726"/>
    </source>
</evidence>
<dbReference type="PANTHER" id="PTHR33516">
    <property type="entry name" value="LEXA REPRESSOR"/>
    <property type="match status" value="1"/>
</dbReference>
<evidence type="ECO:0000313" key="2">
    <source>
        <dbReference type="EMBL" id="MBU5484032.1"/>
    </source>
</evidence>
<sequence length="68" mass="8045">MLTKKEERVLNTIKRYIDDNKIPPTIRELASMLELRSTATVSDYLNRLERKGCIERIERSPRSIKIIE</sequence>
<dbReference type="InterPro" id="IPR050077">
    <property type="entry name" value="LexA_repressor"/>
</dbReference>
<protein>
    <submittedName>
        <fullName evidence="2">MarR family transcriptional regulator</fullName>
    </submittedName>
</protein>
<gene>
    <name evidence="2" type="ORF">KQI86_06790</name>
</gene>
<dbReference type="Proteomes" id="UP000726170">
    <property type="component" value="Unassembled WGS sequence"/>
</dbReference>
<comment type="caution">
    <text evidence="2">The sequence shown here is derived from an EMBL/GenBank/DDBJ whole genome shotgun (WGS) entry which is preliminary data.</text>
</comment>
<dbReference type="RefSeq" id="WP_216438528.1">
    <property type="nucleotide sequence ID" value="NZ_JAHLQF010000002.1"/>
</dbReference>
<dbReference type="PANTHER" id="PTHR33516:SF2">
    <property type="entry name" value="LEXA REPRESSOR-RELATED"/>
    <property type="match status" value="1"/>
</dbReference>
<evidence type="ECO:0000313" key="3">
    <source>
        <dbReference type="Proteomes" id="UP000726170"/>
    </source>
</evidence>
<proteinExistence type="predicted"/>